<feature type="transmembrane region" description="Helical" evidence="2">
    <location>
        <begin position="136"/>
        <end position="156"/>
    </location>
</feature>
<dbReference type="Pfam" id="PF00892">
    <property type="entry name" value="EamA"/>
    <property type="match status" value="1"/>
</dbReference>
<sequence length="294" mass="29443">MPAPALFMFSALSQYVGAAVAVGLFDHMPATTVAWWRLAVSAVLLVAWRRPWRAPWTLRTLAGSALFGVVLGAMNLLFYAAIAYLPLGTAVSLEYLGPVAVAALAGRGARVRVAVGLALLGVVSISGLGLDWSAPGTAAGAAFAVLAGAAWAVYIVLGRRIAAGRDGLTSLAVGTIVGAIFYAPVAVPTAGVALSDLALLAAVVGVGVLSSLIPYAIEQVALTRLAAHTFALLTSLLPATSLLVGLVVLGQVPTVGEAVGLVLISVAVLLARTDAQRGGTGPAPPGGPEGPEGS</sequence>
<feature type="transmembrane region" description="Helical" evidence="2">
    <location>
        <begin position="255"/>
        <end position="271"/>
    </location>
</feature>
<feature type="transmembrane region" description="Helical" evidence="2">
    <location>
        <begin position="229"/>
        <end position="249"/>
    </location>
</feature>
<proteinExistence type="inferred from homology"/>
<dbReference type="SUPFAM" id="SSF103481">
    <property type="entry name" value="Multidrug resistance efflux transporter EmrE"/>
    <property type="match status" value="2"/>
</dbReference>
<keyword evidence="2" id="KW-1133">Transmembrane helix</keyword>
<dbReference type="InterPro" id="IPR000620">
    <property type="entry name" value="EamA_dom"/>
</dbReference>
<feature type="transmembrane region" description="Helical" evidence="2">
    <location>
        <begin position="28"/>
        <end position="48"/>
    </location>
</feature>
<accession>A0ABP8EPZ7</accession>
<comment type="similarity">
    <text evidence="1">Belongs to the EamA transporter family.</text>
</comment>
<evidence type="ECO:0000256" key="2">
    <source>
        <dbReference type="SAM" id="Phobius"/>
    </source>
</evidence>
<name>A0ABP8EPZ7_9MICO</name>
<feature type="transmembrane region" description="Helical" evidence="2">
    <location>
        <begin position="197"/>
        <end position="217"/>
    </location>
</feature>
<evidence type="ECO:0000313" key="4">
    <source>
        <dbReference type="EMBL" id="GAA4285986.1"/>
    </source>
</evidence>
<feature type="transmembrane region" description="Helical" evidence="2">
    <location>
        <begin position="168"/>
        <end position="185"/>
    </location>
</feature>
<feature type="transmembrane region" description="Helical" evidence="2">
    <location>
        <begin position="87"/>
        <end position="106"/>
    </location>
</feature>
<keyword evidence="2" id="KW-0472">Membrane</keyword>
<evidence type="ECO:0000256" key="1">
    <source>
        <dbReference type="ARBA" id="ARBA00007362"/>
    </source>
</evidence>
<dbReference type="EMBL" id="BAABBA010000001">
    <property type="protein sequence ID" value="GAA4285986.1"/>
    <property type="molecule type" value="Genomic_DNA"/>
</dbReference>
<protein>
    <submittedName>
        <fullName evidence="4">EamA family transporter</fullName>
    </submittedName>
</protein>
<comment type="caution">
    <text evidence="4">The sequence shown here is derived from an EMBL/GenBank/DDBJ whole genome shotgun (WGS) entry which is preliminary data.</text>
</comment>
<feature type="transmembrane region" description="Helical" evidence="2">
    <location>
        <begin position="60"/>
        <end position="81"/>
    </location>
</feature>
<evidence type="ECO:0000259" key="3">
    <source>
        <dbReference type="Pfam" id="PF00892"/>
    </source>
</evidence>
<dbReference type="InterPro" id="IPR037185">
    <property type="entry name" value="EmrE-like"/>
</dbReference>
<dbReference type="Proteomes" id="UP001499841">
    <property type="component" value="Unassembled WGS sequence"/>
</dbReference>
<keyword evidence="5" id="KW-1185">Reference proteome</keyword>
<feature type="domain" description="EamA" evidence="3">
    <location>
        <begin position="140"/>
        <end position="271"/>
    </location>
</feature>
<keyword evidence="2" id="KW-0812">Transmembrane</keyword>
<gene>
    <name evidence="4" type="ORF">GCM10022262_03450</name>
</gene>
<feature type="transmembrane region" description="Helical" evidence="2">
    <location>
        <begin position="113"/>
        <end position="130"/>
    </location>
</feature>
<evidence type="ECO:0000313" key="5">
    <source>
        <dbReference type="Proteomes" id="UP001499841"/>
    </source>
</evidence>
<reference evidence="5" key="1">
    <citation type="journal article" date="2019" name="Int. J. Syst. Evol. Microbiol.">
        <title>The Global Catalogue of Microorganisms (GCM) 10K type strain sequencing project: providing services to taxonomists for standard genome sequencing and annotation.</title>
        <authorList>
            <consortium name="The Broad Institute Genomics Platform"/>
            <consortium name="The Broad Institute Genome Sequencing Center for Infectious Disease"/>
            <person name="Wu L."/>
            <person name="Ma J."/>
        </authorList>
    </citation>
    <scope>NUCLEOTIDE SEQUENCE [LARGE SCALE GENOMIC DNA]</scope>
    <source>
        <strain evidence="5">JCM 17459</strain>
    </source>
</reference>
<organism evidence="4 5">
    <name type="scientific">Georgenia daeguensis</name>
    <dbReference type="NCBI Taxonomy" id="908355"/>
    <lineage>
        <taxon>Bacteria</taxon>
        <taxon>Bacillati</taxon>
        <taxon>Actinomycetota</taxon>
        <taxon>Actinomycetes</taxon>
        <taxon>Micrococcales</taxon>
        <taxon>Bogoriellaceae</taxon>
        <taxon>Georgenia</taxon>
    </lineage>
</organism>